<feature type="domain" description="Lysidine-tRNA(Ile) synthetase C-terminal" evidence="9">
    <location>
        <begin position="388"/>
        <end position="459"/>
    </location>
</feature>
<dbReference type="CDD" id="cd01992">
    <property type="entry name" value="TilS_N"/>
    <property type="match status" value="1"/>
</dbReference>
<dbReference type="HOGENOM" id="CLU_018869_0_1_9"/>
<dbReference type="AlphaFoldDB" id="A0A0E2H6R6"/>
<sequence>MEGLERRVRETVEQYHMLDPGDRVVAAVSGGADSVCLLALLCTFREPWGVRLRALHVHHGLRGEEADRDADFVRSLCEGFHVPCHILKVDVRGLAAEKGMSEEEAGRFLRYEALEREAADWEDEDRTGPDGGSADSSVRPVKIAVAHHSGDQVETILHNLFRGSGLSGMKGIVYRRGRIIRPLLDVDRDCILKWLADHGLSYVQDSTNDTLHYTRNRIRNQLLPEIEQYVNRGAAGNILRLGHLAAQADEYLENQAAAWIKAHVRKNSGAYIPAEALLGEPEILRSYVVMSLLKELGGASRDLGLVHVSQVMELAGRSVGKQVDLPYGLAAIREYEGIWMGRGDPAAEEGWGDLPIVDMEVFSWKKGMEFPKNVYTKWFDCDKIKGTPVVRTRRPGDYIVLADHNHKALNRFMIDEKIPRQMRDKIPLLADGSHVMWIIGYRMSEYYKIGPDTVRVLQAEAGQTRERKE</sequence>
<dbReference type="InterPro" id="IPR012795">
    <property type="entry name" value="tRNA_Ile_lys_synt_N"/>
</dbReference>
<evidence type="ECO:0000313" key="11">
    <source>
        <dbReference type="Proteomes" id="UP000013085"/>
    </source>
</evidence>
<dbReference type="GO" id="GO:0005524">
    <property type="term" value="F:ATP binding"/>
    <property type="evidence" value="ECO:0007669"/>
    <property type="project" value="UniProtKB-UniRule"/>
</dbReference>
<dbReference type="PATRIC" id="fig|999408.3.peg.4069"/>
<name>A0A0E2H6R6_9FIRM</name>
<gene>
    <name evidence="8" type="primary">tilS</name>
    <name evidence="10" type="ORF">HMPREF1090_03802</name>
</gene>
<comment type="caution">
    <text evidence="10">The sequence shown here is derived from an EMBL/GenBank/DDBJ whole genome shotgun (WGS) entry which is preliminary data.</text>
</comment>
<feature type="binding site" evidence="8">
    <location>
        <begin position="29"/>
        <end position="34"/>
    </location>
    <ligand>
        <name>ATP</name>
        <dbReference type="ChEBI" id="CHEBI:30616"/>
    </ligand>
</feature>
<reference evidence="10 11" key="1">
    <citation type="submission" date="2013-01" db="EMBL/GenBank/DDBJ databases">
        <title>The Genome Sequence of Clostridium clostridioforme 90A8.</title>
        <authorList>
            <consortium name="The Broad Institute Genome Sequencing Platform"/>
            <person name="Earl A."/>
            <person name="Ward D."/>
            <person name="Feldgarden M."/>
            <person name="Gevers D."/>
            <person name="Courvalin P."/>
            <person name="Lambert T."/>
            <person name="Walker B."/>
            <person name="Young S.K."/>
            <person name="Zeng Q."/>
            <person name="Gargeya S."/>
            <person name="Fitzgerald M."/>
            <person name="Haas B."/>
            <person name="Abouelleil A."/>
            <person name="Alvarado L."/>
            <person name="Arachchi H.M."/>
            <person name="Berlin A.M."/>
            <person name="Chapman S.B."/>
            <person name="Dewar J."/>
            <person name="Goldberg J."/>
            <person name="Griggs A."/>
            <person name="Gujja S."/>
            <person name="Hansen M."/>
            <person name="Howarth C."/>
            <person name="Imamovic A."/>
            <person name="Larimer J."/>
            <person name="McCowan C."/>
            <person name="Murphy C."/>
            <person name="Neiman D."/>
            <person name="Pearson M."/>
            <person name="Priest M."/>
            <person name="Roberts A."/>
            <person name="Saif S."/>
            <person name="Shea T."/>
            <person name="Sisk P."/>
            <person name="Sykes S."/>
            <person name="Wortman J."/>
            <person name="Nusbaum C."/>
            <person name="Birren B."/>
        </authorList>
    </citation>
    <scope>NUCLEOTIDE SEQUENCE [LARGE SCALE GENOMIC DNA]</scope>
    <source>
        <strain evidence="10 11">90A8</strain>
    </source>
</reference>
<keyword evidence="6 8" id="KW-0067">ATP-binding</keyword>
<evidence type="ECO:0000256" key="3">
    <source>
        <dbReference type="ARBA" id="ARBA00022598"/>
    </source>
</evidence>
<dbReference type="EC" id="6.3.4.19" evidence="8"/>
<dbReference type="InterPro" id="IPR020825">
    <property type="entry name" value="Phe-tRNA_synthase-like_B3/B4"/>
</dbReference>
<dbReference type="NCBIfam" id="TIGR02433">
    <property type="entry name" value="lysidine_TilS_C"/>
    <property type="match status" value="1"/>
</dbReference>
<dbReference type="InterPro" id="IPR011063">
    <property type="entry name" value="TilS/TtcA_N"/>
</dbReference>
<dbReference type="GO" id="GO:0006400">
    <property type="term" value="P:tRNA modification"/>
    <property type="evidence" value="ECO:0007669"/>
    <property type="project" value="UniProtKB-UniRule"/>
</dbReference>
<evidence type="ECO:0000256" key="7">
    <source>
        <dbReference type="ARBA" id="ARBA00048539"/>
    </source>
</evidence>
<dbReference type="GO" id="GO:0032267">
    <property type="term" value="F:tRNA(Ile)-lysidine synthase activity"/>
    <property type="evidence" value="ECO:0007669"/>
    <property type="project" value="UniProtKB-EC"/>
</dbReference>
<evidence type="ECO:0000256" key="5">
    <source>
        <dbReference type="ARBA" id="ARBA00022741"/>
    </source>
</evidence>
<keyword evidence="4 8" id="KW-0819">tRNA processing</keyword>
<dbReference type="NCBIfam" id="TIGR02432">
    <property type="entry name" value="lysidine_TilS_N"/>
    <property type="match status" value="1"/>
</dbReference>
<protein>
    <recommendedName>
        <fullName evidence="8">tRNA(Ile)-lysidine synthase</fullName>
        <ecNumber evidence="8">6.3.4.19</ecNumber>
    </recommendedName>
    <alternativeName>
        <fullName evidence="8">tRNA(Ile)-2-lysyl-cytidine synthase</fullName>
    </alternativeName>
    <alternativeName>
        <fullName evidence="8">tRNA(Ile)-lysidine synthetase</fullName>
    </alternativeName>
</protein>
<comment type="similarity">
    <text evidence="8">Belongs to the tRNA(Ile)-lysidine synthase family.</text>
</comment>
<dbReference type="SMART" id="SM00977">
    <property type="entry name" value="TilS_C"/>
    <property type="match status" value="1"/>
</dbReference>
<comment type="subcellular location">
    <subcellularLocation>
        <location evidence="1 8">Cytoplasm</location>
    </subcellularLocation>
</comment>
<dbReference type="Pfam" id="PF11734">
    <property type="entry name" value="TilS_C"/>
    <property type="match status" value="1"/>
</dbReference>
<dbReference type="Gene3D" id="3.40.50.620">
    <property type="entry name" value="HUPs"/>
    <property type="match status" value="1"/>
</dbReference>
<keyword evidence="5 8" id="KW-0547">Nucleotide-binding</keyword>
<organism evidence="10 11">
    <name type="scientific">[Clostridium] clostridioforme 90A8</name>
    <dbReference type="NCBI Taxonomy" id="999408"/>
    <lineage>
        <taxon>Bacteria</taxon>
        <taxon>Bacillati</taxon>
        <taxon>Bacillota</taxon>
        <taxon>Clostridia</taxon>
        <taxon>Lachnospirales</taxon>
        <taxon>Lachnospiraceae</taxon>
        <taxon>Enterocloster</taxon>
    </lineage>
</organism>
<keyword evidence="3 8" id="KW-0436">Ligase</keyword>
<dbReference type="InterPro" id="IPR012094">
    <property type="entry name" value="tRNA_Ile_lys_synt"/>
</dbReference>
<dbReference type="SUPFAM" id="SSF56037">
    <property type="entry name" value="PheT/TilS domain"/>
    <property type="match status" value="1"/>
</dbReference>
<evidence type="ECO:0000256" key="6">
    <source>
        <dbReference type="ARBA" id="ARBA00022840"/>
    </source>
</evidence>
<comment type="domain">
    <text evidence="8">The N-terminal region contains the highly conserved SGGXDS motif, predicted to be a P-loop motif involved in ATP binding.</text>
</comment>
<dbReference type="SUPFAM" id="SSF82829">
    <property type="entry name" value="MesJ substrate recognition domain-like"/>
    <property type="match status" value="1"/>
</dbReference>
<dbReference type="Gene3D" id="3.50.40.10">
    <property type="entry name" value="Phenylalanyl-trna Synthetase, Chain B, domain 3"/>
    <property type="match status" value="1"/>
</dbReference>
<dbReference type="EMBL" id="AGYR01000040">
    <property type="protein sequence ID" value="ENZ12171.1"/>
    <property type="molecule type" value="Genomic_DNA"/>
</dbReference>
<dbReference type="HAMAP" id="MF_01161">
    <property type="entry name" value="tRNA_Ile_lys_synt"/>
    <property type="match status" value="1"/>
</dbReference>
<dbReference type="GeneID" id="57963001"/>
<accession>A0A0E2H6R6</accession>
<evidence type="ECO:0000259" key="9">
    <source>
        <dbReference type="SMART" id="SM00977"/>
    </source>
</evidence>
<dbReference type="Pfam" id="PF01171">
    <property type="entry name" value="ATP_bind_3"/>
    <property type="match status" value="2"/>
</dbReference>
<dbReference type="PANTHER" id="PTHR43033">
    <property type="entry name" value="TRNA(ILE)-LYSIDINE SYNTHASE-RELATED"/>
    <property type="match status" value="1"/>
</dbReference>
<keyword evidence="2 8" id="KW-0963">Cytoplasm</keyword>
<dbReference type="SUPFAM" id="SSF52402">
    <property type="entry name" value="Adenine nucleotide alpha hydrolases-like"/>
    <property type="match status" value="1"/>
</dbReference>
<evidence type="ECO:0000256" key="1">
    <source>
        <dbReference type="ARBA" id="ARBA00004496"/>
    </source>
</evidence>
<dbReference type="GO" id="GO:0005737">
    <property type="term" value="C:cytoplasm"/>
    <property type="evidence" value="ECO:0007669"/>
    <property type="project" value="UniProtKB-SubCell"/>
</dbReference>
<proteinExistence type="inferred from homology"/>
<evidence type="ECO:0000256" key="8">
    <source>
        <dbReference type="HAMAP-Rule" id="MF_01161"/>
    </source>
</evidence>
<comment type="catalytic activity">
    <reaction evidence="7 8">
        <text>cytidine(34) in tRNA(Ile2) + L-lysine + ATP = lysidine(34) in tRNA(Ile2) + AMP + diphosphate + H(+)</text>
        <dbReference type="Rhea" id="RHEA:43744"/>
        <dbReference type="Rhea" id="RHEA-COMP:10625"/>
        <dbReference type="Rhea" id="RHEA-COMP:10670"/>
        <dbReference type="ChEBI" id="CHEBI:15378"/>
        <dbReference type="ChEBI" id="CHEBI:30616"/>
        <dbReference type="ChEBI" id="CHEBI:32551"/>
        <dbReference type="ChEBI" id="CHEBI:33019"/>
        <dbReference type="ChEBI" id="CHEBI:82748"/>
        <dbReference type="ChEBI" id="CHEBI:83665"/>
        <dbReference type="ChEBI" id="CHEBI:456215"/>
        <dbReference type="EC" id="6.3.4.19"/>
    </reaction>
</comment>
<evidence type="ECO:0000313" key="10">
    <source>
        <dbReference type="EMBL" id="ENZ12171.1"/>
    </source>
</evidence>
<dbReference type="PANTHER" id="PTHR43033:SF1">
    <property type="entry name" value="TRNA(ILE)-LYSIDINE SYNTHASE-RELATED"/>
    <property type="match status" value="1"/>
</dbReference>
<dbReference type="RefSeq" id="WP_002585416.1">
    <property type="nucleotide sequence ID" value="NZ_KB850980.1"/>
</dbReference>
<dbReference type="InterPro" id="IPR014729">
    <property type="entry name" value="Rossmann-like_a/b/a_fold"/>
</dbReference>
<evidence type="ECO:0000256" key="4">
    <source>
        <dbReference type="ARBA" id="ARBA00022694"/>
    </source>
</evidence>
<comment type="function">
    <text evidence="8">Ligates lysine onto the cytidine present at position 34 of the AUA codon-specific tRNA(Ile) that contains the anticodon CAU, in an ATP-dependent manner. Cytidine is converted to lysidine, thus changing the amino acid specificity of the tRNA from methionine to isoleucine.</text>
</comment>
<evidence type="ECO:0000256" key="2">
    <source>
        <dbReference type="ARBA" id="ARBA00022490"/>
    </source>
</evidence>
<dbReference type="Proteomes" id="UP000013085">
    <property type="component" value="Unassembled WGS sequence"/>
</dbReference>
<dbReference type="InterPro" id="IPR012796">
    <property type="entry name" value="Lysidine-tRNA-synth_C"/>
</dbReference>